<dbReference type="GO" id="GO:0008422">
    <property type="term" value="F:beta-glucosidase activity"/>
    <property type="evidence" value="ECO:0007669"/>
    <property type="project" value="TreeGrafter"/>
</dbReference>
<feature type="domain" description="SLH" evidence="7">
    <location>
        <begin position="329"/>
        <end position="392"/>
    </location>
</feature>
<feature type="chain" id="PRO_5037939826" evidence="6">
    <location>
        <begin position="24"/>
        <end position="489"/>
    </location>
</feature>
<dbReference type="GO" id="GO:0009251">
    <property type="term" value="P:glucan catabolic process"/>
    <property type="evidence" value="ECO:0007669"/>
    <property type="project" value="TreeGrafter"/>
</dbReference>
<dbReference type="PANTHER" id="PTHR31297">
    <property type="entry name" value="GLUCAN ENDO-1,6-BETA-GLUCOSIDASE B"/>
    <property type="match status" value="1"/>
</dbReference>
<dbReference type="EMBL" id="JACOQI010000005">
    <property type="protein sequence ID" value="MBC5770099.1"/>
    <property type="molecule type" value="Genomic_DNA"/>
</dbReference>
<keyword evidence="9" id="KW-1185">Reference proteome</keyword>
<evidence type="ECO:0000256" key="2">
    <source>
        <dbReference type="ARBA" id="ARBA00022737"/>
    </source>
</evidence>
<dbReference type="RefSeq" id="WP_187014392.1">
    <property type="nucleotide sequence ID" value="NZ_JACOQI010000005.1"/>
</dbReference>
<protein>
    <submittedName>
        <fullName evidence="8">S-layer homology domain-containing protein</fullName>
    </submittedName>
</protein>
<dbReference type="GO" id="GO:0009986">
    <property type="term" value="C:cell surface"/>
    <property type="evidence" value="ECO:0007669"/>
    <property type="project" value="TreeGrafter"/>
</dbReference>
<dbReference type="InterPro" id="IPR001547">
    <property type="entry name" value="Glyco_hydro_5"/>
</dbReference>
<dbReference type="InterPro" id="IPR050386">
    <property type="entry name" value="Glycosyl_hydrolase_5"/>
</dbReference>
<evidence type="ECO:0000256" key="5">
    <source>
        <dbReference type="RuleBase" id="RU361153"/>
    </source>
</evidence>
<keyword evidence="3 5" id="KW-0378">Hydrolase</keyword>
<dbReference type="InterPro" id="IPR001119">
    <property type="entry name" value="SLH_dom"/>
</dbReference>
<feature type="signal peptide" evidence="6">
    <location>
        <begin position="1"/>
        <end position="23"/>
    </location>
</feature>
<dbReference type="InterPro" id="IPR017853">
    <property type="entry name" value="GH"/>
</dbReference>
<reference evidence="8" key="1">
    <citation type="submission" date="2020-08" db="EMBL/GenBank/DDBJ databases">
        <title>Genome public.</title>
        <authorList>
            <person name="Liu C."/>
            <person name="Sun Q."/>
        </authorList>
    </citation>
    <scope>NUCLEOTIDE SEQUENCE</scope>
    <source>
        <strain evidence="8">BX15</strain>
    </source>
</reference>
<comment type="caution">
    <text evidence="8">The sequence shown here is derived from an EMBL/GenBank/DDBJ whole genome shotgun (WGS) entry which is preliminary data.</text>
</comment>
<dbReference type="PROSITE" id="PS51272">
    <property type="entry name" value="SLH"/>
    <property type="match status" value="2"/>
</dbReference>
<dbReference type="SUPFAM" id="SSF51445">
    <property type="entry name" value="(Trans)glycosidases"/>
    <property type="match status" value="1"/>
</dbReference>
<keyword evidence="1 6" id="KW-0732">Signal</keyword>
<evidence type="ECO:0000313" key="9">
    <source>
        <dbReference type="Proteomes" id="UP000620327"/>
    </source>
</evidence>
<dbReference type="Pfam" id="PF00150">
    <property type="entry name" value="Cellulase"/>
    <property type="match status" value="1"/>
</dbReference>
<evidence type="ECO:0000256" key="4">
    <source>
        <dbReference type="ARBA" id="ARBA00023295"/>
    </source>
</evidence>
<feature type="domain" description="SLH" evidence="7">
    <location>
        <begin position="433"/>
        <end position="489"/>
    </location>
</feature>
<keyword evidence="2" id="KW-0677">Repeat</keyword>
<evidence type="ECO:0000256" key="6">
    <source>
        <dbReference type="SAM" id="SignalP"/>
    </source>
</evidence>
<dbReference type="Gene3D" id="3.20.20.80">
    <property type="entry name" value="Glycosidases"/>
    <property type="match status" value="1"/>
</dbReference>
<gene>
    <name evidence="8" type="ORF">H8Z83_07130</name>
</gene>
<dbReference type="Proteomes" id="UP000620327">
    <property type="component" value="Unassembled WGS sequence"/>
</dbReference>
<evidence type="ECO:0000259" key="7">
    <source>
        <dbReference type="PROSITE" id="PS51272"/>
    </source>
</evidence>
<accession>A0A923MJ00</accession>
<evidence type="ECO:0000313" key="8">
    <source>
        <dbReference type="EMBL" id="MBC5770099.1"/>
    </source>
</evidence>
<dbReference type="PANTHER" id="PTHR31297:SF17">
    <property type="entry name" value="ENDOGLUCANASE"/>
    <property type="match status" value="1"/>
</dbReference>
<sequence length="489" mass="55138">MKKSIIILLTFVLTCSIFPSAKAADTAHAAAPIDPLVYQQMLGKGMDVDWCKTAAGMSLYRSDVPKDFKQAGISHVRIRVKDEATAGVLALLERQVSDCLETGLIPIIAYQADELKKDPSDKNLRRVEAWWRTVSEHFQDESFLLSFDLIIEVTDALKNQPERLNEIYERLVSVVRESNPERIVMISPRLRSDATYLRDLTIPSAANGYLMAEWHFYASGPSKENPRKLWTSGTAEEKALIQEKIDLALQWQEETGVPTWVGAWMPGNYNEGNTYTVDEQVAFASYMTQSLTDAGIPFAINADSHFYDREQHKWLEDMQPVFMAIYGAQALPFQDVPEGAWYQSAVSYVYRRQLFSGISATIFSPQHAMTRQQMWMVMARLKNVRPQSMEEARQWAVSTGLSDGSNPMTEVTRQQMVTFLWRLSGSRDTQNTLDQYNDFTEIAPYATKAMGWAVEKGLLSGTTPHTLTPNGAVTRAQAAVILARYDAIL</sequence>
<organism evidence="8 9">
    <name type="scientific">Dysosmobacter segnis</name>
    <dbReference type="NCBI Taxonomy" id="2763042"/>
    <lineage>
        <taxon>Bacteria</taxon>
        <taxon>Bacillati</taxon>
        <taxon>Bacillota</taxon>
        <taxon>Clostridia</taxon>
        <taxon>Eubacteriales</taxon>
        <taxon>Oscillospiraceae</taxon>
        <taxon>Dysosmobacter</taxon>
    </lineage>
</organism>
<evidence type="ECO:0000256" key="1">
    <source>
        <dbReference type="ARBA" id="ARBA00022729"/>
    </source>
</evidence>
<proteinExistence type="inferred from homology"/>
<name>A0A923MJ00_9FIRM</name>
<dbReference type="Pfam" id="PF00395">
    <property type="entry name" value="SLH"/>
    <property type="match status" value="2"/>
</dbReference>
<comment type="similarity">
    <text evidence="5">Belongs to the glycosyl hydrolase 5 (cellulase A) family.</text>
</comment>
<keyword evidence="4 5" id="KW-0326">Glycosidase</keyword>
<dbReference type="AlphaFoldDB" id="A0A923MJ00"/>
<evidence type="ECO:0000256" key="3">
    <source>
        <dbReference type="ARBA" id="ARBA00022801"/>
    </source>
</evidence>
<dbReference type="GO" id="GO:0005576">
    <property type="term" value="C:extracellular region"/>
    <property type="evidence" value="ECO:0007669"/>
    <property type="project" value="TreeGrafter"/>
</dbReference>